<feature type="region of interest" description="Disordered" evidence="2">
    <location>
        <begin position="1"/>
        <end position="39"/>
    </location>
</feature>
<dbReference type="PANTHER" id="PTHR31099:SF49">
    <property type="entry name" value="MYOSIN HEAVY CHAIN-LIKE PROTEIN"/>
    <property type="match status" value="1"/>
</dbReference>
<feature type="region of interest" description="Disordered" evidence="2">
    <location>
        <begin position="297"/>
        <end position="322"/>
    </location>
</feature>
<dbReference type="EMBL" id="JAGKQM010000013">
    <property type="protein sequence ID" value="KAH0893110.1"/>
    <property type="molecule type" value="Genomic_DNA"/>
</dbReference>
<feature type="compositionally biased region" description="Polar residues" evidence="2">
    <location>
        <begin position="1"/>
        <end position="11"/>
    </location>
</feature>
<comment type="caution">
    <text evidence="3">The sequence shown here is derived from an EMBL/GenBank/DDBJ whole genome shotgun (WGS) entry which is preliminary data.</text>
</comment>
<evidence type="ECO:0000256" key="1">
    <source>
        <dbReference type="SAM" id="Coils"/>
    </source>
</evidence>
<gene>
    <name evidence="3" type="ORF">HID58_055539</name>
</gene>
<reference evidence="3 4" key="1">
    <citation type="submission" date="2021-05" db="EMBL/GenBank/DDBJ databases">
        <title>Genome Assembly of Synthetic Allotetraploid Brassica napus Reveals Homoeologous Exchanges between Subgenomes.</title>
        <authorList>
            <person name="Davis J.T."/>
        </authorList>
    </citation>
    <scope>NUCLEOTIDE SEQUENCE [LARGE SCALE GENOMIC DNA]</scope>
    <source>
        <strain evidence="4">cv. Da-Ae</strain>
        <tissue evidence="3">Seedling</tissue>
    </source>
</reference>
<evidence type="ECO:0000313" key="3">
    <source>
        <dbReference type="EMBL" id="KAH0893110.1"/>
    </source>
</evidence>
<keyword evidence="1" id="KW-0175">Coiled coil</keyword>
<keyword evidence="4" id="KW-1185">Reference proteome</keyword>
<dbReference type="PANTHER" id="PTHR31099">
    <property type="entry name" value="OS06G0165300 PROTEIN"/>
    <property type="match status" value="1"/>
</dbReference>
<name>A0ABQ8AM59_BRANA</name>
<protein>
    <submittedName>
        <fullName evidence="3">Uncharacterized protein</fullName>
    </submittedName>
</protein>
<dbReference type="Proteomes" id="UP000824890">
    <property type="component" value="Unassembled WGS sequence"/>
</dbReference>
<evidence type="ECO:0000256" key="2">
    <source>
        <dbReference type="SAM" id="MobiDB-lite"/>
    </source>
</evidence>
<feature type="coiled-coil region" evidence="1">
    <location>
        <begin position="416"/>
        <end position="485"/>
    </location>
</feature>
<sequence length="565" mass="62734">MGTMSKRSASSIPAAADRARLKRRMDPPISQSDSSSEPCEGFDCDIMTPLLLSCVYAAPPLVGPSTSMVDDELAEWRNRYSLPPFVVLWVPTLGERASSYIPGDIAVSEAFFYSGLRGLFEISPSQLNPSAWRIHIAIQYLGNLEYFSFGINEVLFAYHLAPLNGGEGGFPIVEELPKSDRKRAGLQQKMAREIYFYDGPRIFLSIEFYRRRMRLILLLVAGTHPAPLEGESTVLWARQLPIDRRQVSKDYSYSGNMSRNVAGDPFTAYQEVARVMSAKKGSSSRTVSGDEVKITGSRRTTVEKLEPSSSLQGDKPKSGGMTTRCMQQSADIARSAGSLATSLSNLNLKVFPQDCTVLPIGDPLEVIQVLQGGLLRGSLSHVHFLLYSYNLFEVYVLRRLFLSFTTLGSDCPPKEIEDLKRQASEEKDQRAARELEICDLKDKMKDLEKVAEASSADALATSQKNQELEEEIDVLKAAAENFKLEMVIAVNGASVVARWELMREWLKKPSDQWELAKALEQYKAVIREEARNKGAGLSSFEDEPDILLVSEMDVDSSVKPRGSPA</sequence>
<organism evidence="3 4">
    <name type="scientific">Brassica napus</name>
    <name type="common">Rape</name>
    <dbReference type="NCBI Taxonomy" id="3708"/>
    <lineage>
        <taxon>Eukaryota</taxon>
        <taxon>Viridiplantae</taxon>
        <taxon>Streptophyta</taxon>
        <taxon>Embryophyta</taxon>
        <taxon>Tracheophyta</taxon>
        <taxon>Spermatophyta</taxon>
        <taxon>Magnoliopsida</taxon>
        <taxon>eudicotyledons</taxon>
        <taxon>Gunneridae</taxon>
        <taxon>Pentapetalae</taxon>
        <taxon>rosids</taxon>
        <taxon>malvids</taxon>
        <taxon>Brassicales</taxon>
        <taxon>Brassicaceae</taxon>
        <taxon>Brassiceae</taxon>
        <taxon>Brassica</taxon>
    </lineage>
</organism>
<proteinExistence type="predicted"/>
<evidence type="ECO:0000313" key="4">
    <source>
        <dbReference type="Proteomes" id="UP000824890"/>
    </source>
</evidence>
<accession>A0ABQ8AM59</accession>